<dbReference type="Gene3D" id="3.80.10.10">
    <property type="entry name" value="Ribonuclease Inhibitor"/>
    <property type="match status" value="1"/>
</dbReference>
<dbReference type="EMBL" id="DF144170">
    <property type="protein sequence ID" value="GAA56145.1"/>
    <property type="molecule type" value="Genomic_DNA"/>
</dbReference>
<evidence type="ECO:0000256" key="4">
    <source>
        <dbReference type="ARBA" id="ARBA00022737"/>
    </source>
</evidence>
<feature type="coiled-coil region" evidence="12">
    <location>
        <begin position="213"/>
        <end position="275"/>
    </location>
</feature>
<evidence type="ECO:0000256" key="9">
    <source>
        <dbReference type="ARBA" id="ARBA00023273"/>
    </source>
</evidence>
<dbReference type="GO" id="GO:0005929">
    <property type="term" value="C:cilium"/>
    <property type="evidence" value="ECO:0007669"/>
    <property type="project" value="TreeGrafter"/>
</dbReference>
<evidence type="ECO:0000256" key="3">
    <source>
        <dbReference type="ARBA" id="ARBA00022614"/>
    </source>
</evidence>
<organism evidence="13 14">
    <name type="scientific">Clonorchis sinensis</name>
    <name type="common">Chinese liver fluke</name>
    <dbReference type="NCBI Taxonomy" id="79923"/>
    <lineage>
        <taxon>Eukaryota</taxon>
        <taxon>Metazoa</taxon>
        <taxon>Spiralia</taxon>
        <taxon>Lophotrochozoa</taxon>
        <taxon>Platyhelminthes</taxon>
        <taxon>Trematoda</taxon>
        <taxon>Digenea</taxon>
        <taxon>Opisthorchiida</taxon>
        <taxon>Opisthorchiata</taxon>
        <taxon>Opisthorchiidae</taxon>
        <taxon>Clonorchis</taxon>
    </lineage>
</organism>
<dbReference type="Proteomes" id="UP000008909">
    <property type="component" value="Unassembled WGS sequence"/>
</dbReference>
<reference evidence="13" key="1">
    <citation type="journal article" date="2011" name="Genome Biol.">
        <title>The draft genome of the carcinogenic human liver fluke Clonorchis sinensis.</title>
        <authorList>
            <person name="Wang X."/>
            <person name="Chen W."/>
            <person name="Huang Y."/>
            <person name="Sun J."/>
            <person name="Men J."/>
            <person name="Liu H."/>
            <person name="Luo F."/>
            <person name="Guo L."/>
            <person name="Lv X."/>
            <person name="Deng C."/>
            <person name="Zhou C."/>
            <person name="Fan Y."/>
            <person name="Li X."/>
            <person name="Huang L."/>
            <person name="Hu Y."/>
            <person name="Liang C."/>
            <person name="Hu X."/>
            <person name="Xu J."/>
            <person name="Yu X."/>
        </authorList>
    </citation>
    <scope>NUCLEOTIDE SEQUENCE [LARGE SCALE GENOMIC DNA]</scope>
    <source>
        <strain evidence="13">Henan</strain>
    </source>
</reference>
<keyword evidence="4" id="KW-0677">Repeat</keyword>
<dbReference type="Pfam" id="PF14580">
    <property type="entry name" value="LRR_9"/>
    <property type="match status" value="1"/>
</dbReference>
<dbReference type="PANTHER" id="PTHR45973:SF12">
    <property type="entry name" value="DYNEIN REGULATORY COMPLEX SUBUNIT 3"/>
    <property type="match status" value="1"/>
</dbReference>
<proteinExistence type="inferred from homology"/>
<keyword evidence="6 12" id="KW-0175">Coiled coil</keyword>
<dbReference type="SMART" id="SM00365">
    <property type="entry name" value="LRR_SD22"/>
    <property type="match status" value="3"/>
</dbReference>
<comment type="similarity">
    <text evidence="10">Belongs to the DRC3 family.</text>
</comment>
<dbReference type="InterPro" id="IPR001611">
    <property type="entry name" value="Leu-rich_rpt"/>
</dbReference>
<evidence type="ECO:0000256" key="6">
    <source>
        <dbReference type="ARBA" id="ARBA00023054"/>
    </source>
</evidence>
<evidence type="ECO:0000256" key="2">
    <source>
        <dbReference type="ARBA" id="ARBA00022490"/>
    </source>
</evidence>
<dbReference type="AlphaFoldDB" id="G7YT65"/>
<accession>G7YT65</accession>
<dbReference type="InterPro" id="IPR032675">
    <property type="entry name" value="LRR_dom_sf"/>
</dbReference>
<name>G7YT65_CLOSI</name>
<dbReference type="PANTHER" id="PTHR45973">
    <property type="entry name" value="PROTEIN PHOSPHATASE 1 REGULATORY SUBUNIT SDS22-RELATED"/>
    <property type="match status" value="1"/>
</dbReference>
<protein>
    <recommendedName>
        <fullName evidence="11">Dynein regulatory complex subunit 3</fullName>
    </recommendedName>
</protein>
<keyword evidence="7" id="KW-0969">Cilium</keyword>
<keyword evidence="2" id="KW-0963">Cytoplasm</keyword>
<evidence type="ECO:0000256" key="5">
    <source>
        <dbReference type="ARBA" id="ARBA00022846"/>
    </source>
</evidence>
<evidence type="ECO:0000313" key="14">
    <source>
        <dbReference type="Proteomes" id="UP000008909"/>
    </source>
</evidence>
<gene>
    <name evidence="13" type="ORF">CLF_110111</name>
</gene>
<keyword evidence="9" id="KW-0966">Cell projection</keyword>
<evidence type="ECO:0000256" key="11">
    <source>
        <dbReference type="ARBA" id="ARBA00040950"/>
    </source>
</evidence>
<keyword evidence="5" id="KW-0282">Flagellum</keyword>
<dbReference type="SUPFAM" id="SSF52058">
    <property type="entry name" value="L domain-like"/>
    <property type="match status" value="1"/>
</dbReference>
<keyword evidence="14" id="KW-1185">Reference proteome</keyword>
<comment type="subcellular location">
    <subcellularLocation>
        <location evidence="1">Cytoplasm</location>
        <location evidence="1">Cytoskeleton</location>
        <location evidence="1">Flagellum axoneme</location>
    </subcellularLocation>
</comment>
<sequence>MASVRIIHLDLSFNNIQAITGLEKLVNLEDLSLYSNRIQRLENLDTLRKLEVLSIGRNKLTDSEDLIYLRKFPALRSLCLHGNPLCDKDGYLLIVNAFLPKLVFLDYKRIDEKLKEQAYQTHQLFVDELNAKEMNERELEKQRTEMDAQKTMHRRAFVAEGFTKECKGVFELGLNELKKRDKELADFWSALNLTKKENYEKGTKLLDEFKLYQKETLQELENLSDKVAFEEKMKDYNQRINALQYELMHNEFILVDQLEELIKDFELNMKDMIDSFIEHVEEHFVECREQQAQFNEKLTDLTSLVLDRFLRGDYTPNVSDQLITARTGITYQPNCQKFRGKYRYIQLPTSPPQIIGGRNCGGYNHCTTSTQFLTADDDDETYAEQTLKRTVQDALLRESSQSEQSRFRPNSTVFLTTKLTAQYQYTTTTTVRAKTADPAWQPGNERVPQLNDFSSVPFMSLSLKFSSHWLDQFFSKNRYLLQMFVDKSSVTNALQASHDAHLLQIDNLADSIGKQARDWYKELMDDIWKREGHQRNRNKVMELNLIVDAFRRAFDTVEANVRDRKFEDEVLTSQELQMTSSILLTHQPSF</sequence>
<evidence type="ECO:0000256" key="1">
    <source>
        <dbReference type="ARBA" id="ARBA00004611"/>
    </source>
</evidence>
<evidence type="ECO:0000256" key="8">
    <source>
        <dbReference type="ARBA" id="ARBA00023212"/>
    </source>
</evidence>
<keyword evidence="3" id="KW-0433">Leucine-rich repeat</keyword>
<keyword evidence="8" id="KW-0206">Cytoskeleton</keyword>
<dbReference type="InterPro" id="IPR050576">
    <property type="entry name" value="Cilia_flagella_integrity"/>
</dbReference>
<reference key="2">
    <citation type="submission" date="2011-10" db="EMBL/GenBank/DDBJ databases">
        <title>The genome and transcriptome sequence of Clonorchis sinensis provide insights into the carcinogenic liver fluke.</title>
        <authorList>
            <person name="Wang X."/>
            <person name="Huang Y."/>
            <person name="Chen W."/>
            <person name="Liu H."/>
            <person name="Guo L."/>
            <person name="Chen Y."/>
            <person name="Luo F."/>
            <person name="Zhou W."/>
            <person name="Sun J."/>
            <person name="Mao Q."/>
            <person name="Liang P."/>
            <person name="Zhou C."/>
            <person name="Tian Y."/>
            <person name="Men J."/>
            <person name="Lv X."/>
            <person name="Huang L."/>
            <person name="Zhou J."/>
            <person name="Hu Y."/>
            <person name="Li R."/>
            <person name="Zhang F."/>
            <person name="Lei H."/>
            <person name="Li X."/>
            <person name="Hu X."/>
            <person name="Liang C."/>
            <person name="Xu J."/>
            <person name="Wu Z."/>
            <person name="Yu X."/>
        </authorList>
    </citation>
    <scope>NUCLEOTIDE SEQUENCE</scope>
    <source>
        <strain>Henan</strain>
    </source>
</reference>
<evidence type="ECO:0000313" key="13">
    <source>
        <dbReference type="EMBL" id="GAA56145.1"/>
    </source>
</evidence>
<dbReference type="PROSITE" id="PS51450">
    <property type="entry name" value="LRR"/>
    <property type="match status" value="3"/>
</dbReference>
<evidence type="ECO:0000256" key="10">
    <source>
        <dbReference type="ARBA" id="ARBA00038378"/>
    </source>
</evidence>
<evidence type="ECO:0000256" key="12">
    <source>
        <dbReference type="SAM" id="Coils"/>
    </source>
</evidence>
<evidence type="ECO:0000256" key="7">
    <source>
        <dbReference type="ARBA" id="ARBA00023069"/>
    </source>
</evidence>